<dbReference type="EMBL" id="CABVLZ010000003">
    <property type="protein sequence ID" value="VVU94964.1"/>
    <property type="molecule type" value="Genomic_DNA"/>
</dbReference>
<protein>
    <recommendedName>
        <fullName evidence="5">AAA+ ATPase domain-containing protein</fullName>
    </recommendedName>
</protein>
<dbReference type="SUPFAM" id="SSF52540">
    <property type="entry name" value="P-loop containing nucleoside triphosphate hydrolases"/>
    <property type="match status" value="1"/>
</dbReference>
<evidence type="ECO:0000256" key="1">
    <source>
        <dbReference type="ARBA" id="ARBA00022692"/>
    </source>
</evidence>
<sequence>MYAVTQPSIINIDIFIQCLIAFISIDIFSYHRNKSEPSKSYSDYWKELAFYLKKYKLNICFIGFTILCTTIVSSITQFQQIHFVSNLYLGKVSYYDLSILTVLFLLQIVMNKLGIFMDIYLINPIKKDTRVHFMNELTKGKLENLENYSESELKIIMDKKKDAIIAGPKGLQRISMQIINIIVNTISISTISVKLALHVMIFTYFYFRLICWNKLKENEKLEKDRSDKFDYFCNKTNYILQDSLTFYQFDNIKFKTNHVEKIEEITEERNKFIKTSRYSWERYYQLIELLAKINWLIVTIQLCLDIKNIPKEKISIVLSACTHLCWNFNWISDSMSKIITDIASYESFVKLKNKLNKEVETIYANLEFNDYGVTINGHDIQNGFTQLTGKSGSGKTTFLKKLFYQSRKYWNKIAILYQSSRQEFNNKNPYDLIVGFLEYNEEYLMKVYQCIELEKNGALELPKPSGGEVQKLRIGQALYQALLIDAKFIILDEPDNNIDLNTFNKIMVNIINLFPKSVILYTTHKGEVVNFDFNKIDINSIKK</sequence>
<feature type="transmembrane region" description="Helical" evidence="4">
    <location>
        <begin position="98"/>
        <end position="122"/>
    </location>
</feature>
<name>A0A5E8CJY6_9ZZZZ</name>
<keyword evidence="3 4" id="KW-0472">Membrane</keyword>
<evidence type="ECO:0000259" key="5">
    <source>
        <dbReference type="SMART" id="SM00382"/>
    </source>
</evidence>
<evidence type="ECO:0000256" key="3">
    <source>
        <dbReference type="ARBA" id="ARBA00023136"/>
    </source>
</evidence>
<dbReference type="SMART" id="SM00382">
    <property type="entry name" value="AAA"/>
    <property type="match status" value="1"/>
</dbReference>
<dbReference type="InterPro" id="IPR003593">
    <property type="entry name" value="AAA+_ATPase"/>
</dbReference>
<accession>A0A5E8CJY6</accession>
<gene>
    <name evidence="6" type="ORF">CPAV1605_689</name>
</gene>
<dbReference type="CDD" id="cd00267">
    <property type="entry name" value="ABC_ATPase"/>
    <property type="match status" value="1"/>
</dbReference>
<dbReference type="GO" id="GO:0005524">
    <property type="term" value="F:ATP binding"/>
    <property type="evidence" value="ECO:0007669"/>
    <property type="project" value="InterPro"/>
</dbReference>
<feature type="transmembrane region" description="Helical" evidence="4">
    <location>
        <begin position="57"/>
        <end position="78"/>
    </location>
</feature>
<dbReference type="Gene3D" id="3.40.50.300">
    <property type="entry name" value="P-loop containing nucleotide triphosphate hydrolases"/>
    <property type="match status" value="1"/>
</dbReference>
<reference evidence="6" key="1">
    <citation type="submission" date="2019-09" db="EMBL/GenBank/DDBJ databases">
        <authorList>
            <person name="Needham M D."/>
        </authorList>
    </citation>
    <scope>NUCLEOTIDE SEQUENCE</scope>
</reference>
<evidence type="ECO:0000313" key="6">
    <source>
        <dbReference type="EMBL" id="VVU94964.1"/>
    </source>
</evidence>
<evidence type="ECO:0000256" key="2">
    <source>
        <dbReference type="ARBA" id="ARBA00022989"/>
    </source>
</evidence>
<dbReference type="AlphaFoldDB" id="A0A5E8CJY6"/>
<evidence type="ECO:0000256" key="4">
    <source>
        <dbReference type="SAM" id="Phobius"/>
    </source>
</evidence>
<dbReference type="InterPro" id="IPR036640">
    <property type="entry name" value="ABC1_TM_sf"/>
</dbReference>
<dbReference type="Gene3D" id="1.20.1560.10">
    <property type="entry name" value="ABC transporter type 1, transmembrane domain"/>
    <property type="match status" value="1"/>
</dbReference>
<dbReference type="SUPFAM" id="SSF90123">
    <property type="entry name" value="ABC transporter transmembrane region"/>
    <property type="match status" value="1"/>
</dbReference>
<organism evidence="6">
    <name type="scientific">seawater metagenome</name>
    <dbReference type="NCBI Taxonomy" id="1561972"/>
    <lineage>
        <taxon>unclassified sequences</taxon>
        <taxon>metagenomes</taxon>
        <taxon>ecological metagenomes</taxon>
    </lineage>
</organism>
<feature type="domain" description="AAA+ ATPase" evidence="5">
    <location>
        <begin position="381"/>
        <end position="542"/>
    </location>
</feature>
<dbReference type="InterPro" id="IPR027417">
    <property type="entry name" value="P-loop_NTPase"/>
</dbReference>
<keyword evidence="2 4" id="KW-1133">Transmembrane helix</keyword>
<feature type="transmembrane region" description="Helical" evidence="4">
    <location>
        <begin position="181"/>
        <end position="207"/>
    </location>
</feature>
<keyword evidence="1 4" id="KW-0812">Transmembrane</keyword>
<proteinExistence type="predicted"/>
<dbReference type="GO" id="GO:0016020">
    <property type="term" value="C:membrane"/>
    <property type="evidence" value="ECO:0007669"/>
    <property type="project" value="InterPro"/>
</dbReference>